<feature type="region of interest" description="Disordered" evidence="8">
    <location>
        <begin position="1544"/>
        <end position="1573"/>
    </location>
</feature>
<dbReference type="GO" id="GO:0031177">
    <property type="term" value="F:phosphopantetheine binding"/>
    <property type="evidence" value="ECO:0007669"/>
    <property type="project" value="InterPro"/>
</dbReference>
<keyword evidence="7" id="KW-0012">Acyltransferase</keyword>
<dbReference type="SMART" id="SM00822">
    <property type="entry name" value="PKS_KR"/>
    <property type="match status" value="1"/>
</dbReference>
<dbReference type="Pfam" id="PF16197">
    <property type="entry name" value="KAsynt_C_assoc"/>
    <property type="match status" value="1"/>
</dbReference>
<keyword evidence="2" id="KW-0596">Phosphopantetheine</keyword>
<dbReference type="InterPro" id="IPR016035">
    <property type="entry name" value="Acyl_Trfase/lysoPLipase"/>
</dbReference>
<evidence type="ECO:0000256" key="1">
    <source>
        <dbReference type="ARBA" id="ARBA00001957"/>
    </source>
</evidence>
<dbReference type="SUPFAM" id="SSF51735">
    <property type="entry name" value="NAD(P)-binding Rossmann-fold domains"/>
    <property type="match status" value="2"/>
</dbReference>
<feature type="domain" description="Ketosynthase family 3 (KS3)" evidence="10">
    <location>
        <begin position="33"/>
        <end position="459"/>
    </location>
</feature>
<dbReference type="InterPro" id="IPR020841">
    <property type="entry name" value="PKS_Beta-ketoAc_synthase_dom"/>
</dbReference>
<dbReference type="Gene3D" id="6.10.140.1830">
    <property type="match status" value="1"/>
</dbReference>
<dbReference type="PROSITE" id="PS52004">
    <property type="entry name" value="KS3_2"/>
    <property type="match status" value="1"/>
</dbReference>
<reference evidence="11 12" key="1">
    <citation type="submission" date="2018-10" db="EMBL/GenBank/DDBJ databases">
        <title>Isolation from soil.</title>
        <authorList>
            <person name="Hu J."/>
        </authorList>
    </citation>
    <scope>NUCLEOTIDE SEQUENCE [LARGE SCALE GENOMIC DNA]</scope>
    <source>
        <strain evidence="11 12">NEAU-Ht49</strain>
    </source>
</reference>
<evidence type="ECO:0000256" key="8">
    <source>
        <dbReference type="SAM" id="MobiDB-lite"/>
    </source>
</evidence>
<dbReference type="Pfam" id="PF00109">
    <property type="entry name" value="ketoacyl-synt"/>
    <property type="match status" value="1"/>
</dbReference>
<comment type="cofactor">
    <cofactor evidence="1">
        <name>pantetheine 4'-phosphate</name>
        <dbReference type="ChEBI" id="CHEBI:47942"/>
    </cofactor>
</comment>
<dbReference type="InterPro" id="IPR014030">
    <property type="entry name" value="Ketoacyl_synth_N"/>
</dbReference>
<dbReference type="PROSITE" id="PS50075">
    <property type="entry name" value="CARRIER"/>
    <property type="match status" value="1"/>
</dbReference>
<dbReference type="InterPro" id="IPR015083">
    <property type="entry name" value="NorB/c/GfsB-D-like_docking"/>
</dbReference>
<dbReference type="Pfam" id="PF02801">
    <property type="entry name" value="Ketoacyl-synt_C"/>
    <property type="match status" value="1"/>
</dbReference>
<organism evidence="11 12">
    <name type="scientific">Actinomadura harenae</name>
    <dbReference type="NCBI Taxonomy" id="2483351"/>
    <lineage>
        <taxon>Bacteria</taxon>
        <taxon>Bacillati</taxon>
        <taxon>Actinomycetota</taxon>
        <taxon>Actinomycetes</taxon>
        <taxon>Streptosporangiales</taxon>
        <taxon>Thermomonosporaceae</taxon>
        <taxon>Actinomadura</taxon>
    </lineage>
</organism>
<proteinExistence type="predicted"/>
<keyword evidence="6" id="KW-0511">Multifunctional enzyme</keyword>
<dbReference type="InterPro" id="IPR016039">
    <property type="entry name" value="Thiolase-like"/>
</dbReference>
<dbReference type="Gene3D" id="3.40.366.10">
    <property type="entry name" value="Malonyl-Coenzyme A Acyl Carrier Protein, domain 2"/>
    <property type="match status" value="1"/>
</dbReference>
<evidence type="ECO:0000259" key="9">
    <source>
        <dbReference type="PROSITE" id="PS50075"/>
    </source>
</evidence>
<dbReference type="EMBL" id="RFFG01000030">
    <property type="protein sequence ID" value="RMI42830.1"/>
    <property type="molecule type" value="Genomic_DNA"/>
</dbReference>
<dbReference type="InterPro" id="IPR009081">
    <property type="entry name" value="PP-bd_ACP"/>
</dbReference>
<dbReference type="FunFam" id="3.40.366.10:FF:000002">
    <property type="entry name" value="Probable polyketide synthase 2"/>
    <property type="match status" value="1"/>
</dbReference>
<dbReference type="RefSeq" id="WP_122195652.1">
    <property type="nucleotide sequence ID" value="NZ_JBHSKC010000019.1"/>
</dbReference>
<evidence type="ECO:0000256" key="6">
    <source>
        <dbReference type="ARBA" id="ARBA00023268"/>
    </source>
</evidence>
<dbReference type="InterPro" id="IPR057326">
    <property type="entry name" value="KR_dom"/>
</dbReference>
<dbReference type="GO" id="GO:0033068">
    <property type="term" value="P:macrolide biosynthetic process"/>
    <property type="evidence" value="ECO:0007669"/>
    <property type="project" value="UniProtKB-ARBA"/>
</dbReference>
<dbReference type="SMART" id="SM00825">
    <property type="entry name" value="PKS_KS"/>
    <property type="match status" value="1"/>
</dbReference>
<dbReference type="FunFam" id="1.10.1200.10:FF:000007">
    <property type="entry name" value="Probable polyketide synthase pks17"/>
    <property type="match status" value="1"/>
</dbReference>
<protein>
    <submittedName>
        <fullName evidence="11">SDR family NAD(P)-dependent oxidoreductase</fullName>
    </submittedName>
</protein>
<evidence type="ECO:0000256" key="7">
    <source>
        <dbReference type="ARBA" id="ARBA00023315"/>
    </source>
</evidence>
<evidence type="ECO:0000256" key="2">
    <source>
        <dbReference type="ARBA" id="ARBA00022450"/>
    </source>
</evidence>
<dbReference type="SUPFAM" id="SSF53901">
    <property type="entry name" value="Thiolase-like"/>
    <property type="match status" value="1"/>
</dbReference>
<dbReference type="InterPro" id="IPR032821">
    <property type="entry name" value="PKS_assoc"/>
</dbReference>
<comment type="caution">
    <text evidence="11">The sequence shown here is derived from an EMBL/GenBank/DDBJ whole genome shotgun (WGS) entry which is preliminary data.</text>
</comment>
<evidence type="ECO:0000256" key="3">
    <source>
        <dbReference type="ARBA" id="ARBA00022553"/>
    </source>
</evidence>
<feature type="domain" description="Carrier" evidence="9">
    <location>
        <begin position="1466"/>
        <end position="1541"/>
    </location>
</feature>
<dbReference type="SUPFAM" id="SSF55048">
    <property type="entry name" value="Probable ACP-binding domain of malonyl-CoA ACP transacylase"/>
    <property type="match status" value="1"/>
</dbReference>
<gene>
    <name evidence="11" type="ORF">EBO15_18520</name>
</gene>
<dbReference type="NCBIfam" id="NF045894">
    <property type="entry name" value="PKS_plus_SDR"/>
    <property type="match status" value="1"/>
</dbReference>
<dbReference type="Pfam" id="PF00550">
    <property type="entry name" value="PP-binding"/>
    <property type="match status" value="1"/>
</dbReference>
<dbReference type="PANTHER" id="PTHR43775:SF51">
    <property type="entry name" value="INACTIVE PHENOLPHTHIOCEROL SYNTHESIS POLYKETIDE SYNTHASE TYPE I PKS1-RELATED"/>
    <property type="match status" value="1"/>
</dbReference>
<dbReference type="SUPFAM" id="SSF101173">
    <property type="entry name" value="Docking domain B of the erythromycin polyketide synthase (DEBS)"/>
    <property type="match status" value="1"/>
</dbReference>
<dbReference type="FunFam" id="3.40.47.10:FF:000019">
    <property type="entry name" value="Polyketide synthase type I"/>
    <property type="match status" value="1"/>
</dbReference>
<dbReference type="SUPFAM" id="SSF52151">
    <property type="entry name" value="FabD/lysophospholipase-like"/>
    <property type="match status" value="1"/>
</dbReference>
<name>A0A3M2M173_9ACTN</name>
<evidence type="ECO:0000256" key="4">
    <source>
        <dbReference type="ARBA" id="ARBA00022679"/>
    </source>
</evidence>
<dbReference type="Pfam" id="PF08659">
    <property type="entry name" value="KR"/>
    <property type="match status" value="1"/>
</dbReference>
<dbReference type="InterPro" id="IPR013968">
    <property type="entry name" value="PKS_KR"/>
</dbReference>
<dbReference type="InterPro" id="IPR016036">
    <property type="entry name" value="Malonyl_transacylase_ACP-bd"/>
</dbReference>
<dbReference type="InterPro" id="IPR036299">
    <property type="entry name" value="Polyketide_synth_docking_sf"/>
</dbReference>
<dbReference type="PANTHER" id="PTHR43775">
    <property type="entry name" value="FATTY ACID SYNTHASE"/>
    <property type="match status" value="1"/>
</dbReference>
<dbReference type="Proteomes" id="UP000282674">
    <property type="component" value="Unassembled WGS sequence"/>
</dbReference>
<dbReference type="InterPro" id="IPR036736">
    <property type="entry name" value="ACP-like_sf"/>
</dbReference>
<accession>A0A3M2M173</accession>
<dbReference type="Gene3D" id="3.40.50.720">
    <property type="entry name" value="NAD(P)-binding Rossmann-like Domain"/>
    <property type="match status" value="1"/>
</dbReference>
<dbReference type="InterPro" id="IPR001227">
    <property type="entry name" value="Ac_transferase_dom_sf"/>
</dbReference>
<dbReference type="SMART" id="SM00823">
    <property type="entry name" value="PKS_PP"/>
    <property type="match status" value="1"/>
</dbReference>
<dbReference type="SMART" id="SM01294">
    <property type="entry name" value="PKS_PP_betabranch"/>
    <property type="match status" value="1"/>
</dbReference>
<dbReference type="InterPro" id="IPR020806">
    <property type="entry name" value="PKS_PP-bd"/>
</dbReference>
<dbReference type="Pfam" id="PF00698">
    <property type="entry name" value="Acyl_transf_1"/>
    <property type="match status" value="1"/>
</dbReference>
<dbReference type="SUPFAM" id="SSF47336">
    <property type="entry name" value="ACP-like"/>
    <property type="match status" value="1"/>
</dbReference>
<evidence type="ECO:0000259" key="10">
    <source>
        <dbReference type="PROSITE" id="PS52004"/>
    </source>
</evidence>
<dbReference type="InterPro" id="IPR036291">
    <property type="entry name" value="NAD(P)-bd_dom_sf"/>
</dbReference>
<keyword evidence="4" id="KW-0808">Transferase</keyword>
<dbReference type="GO" id="GO:0004312">
    <property type="term" value="F:fatty acid synthase activity"/>
    <property type="evidence" value="ECO:0007669"/>
    <property type="project" value="TreeGrafter"/>
</dbReference>
<sequence length="1590" mass="167335">MDNEARLRDYLKRVMSDLRQTRNRLEEAEGRNREPVAIVGMACRYPGGVRSPEDLWRLVDGGVDAVAGLPGDRGWDVEGLFDPDPETQGAYYARGGGFLYDAAEFDAGFFGISPREALAMDPQQRLLLEVSWEALERAGIDPSSLHGTRSGVYVGSSNQGYGTELTSAPAGLEGHMLTGGSSAVLSGRIAYTLGLEGPALTTDTMCSSSLVALHLAVEGLRRDECTMALVGGATVMATLRSFVEFSRQRGLSPDGRCRAFSADADGTGWAEGVGVLLLERLSDAQRNGHQILAVIRGSAINQDGASNGLTAPNGPSQQRVIRQALLNSGVAASEVDAVEAHGTGTTLGDPIEAQALIATYGQERPADRPLWLGSVKSNFGHAQAGSGVAGVIKMVMALREGTLPRTLHVDDPTPHVDWSAGTVRLLDEPVPWPRGERLRRAGVSSFGGSGTNAHVILEEAPETEAAPAGRGGALPVVPLVVSARSEDALRAQAARLRAFLTGTPDTNTDTVDAARTLVTARSSFDRRAVILGADRTELATGLAAVARGDTAPGAVLGSEIPDLGRRVLVFPGQGSQWPEMGAALWRESDVFRRRLTECEDALRPWVDWSLSEVVCSPEASDLLDRVDVVQPALFAVMVSLAEVWRSLGVVPDAVVGHSQGEIAAACVAGALSLEDAARVVALRSQAIARFAGEGGMASVAVSADETADLVERWDGRLSVAAMNGPSSTVVSGDAEAIDELVAHCEGDGVRARKVPVDYASHSPHMDVLEDDLANALSGITMGSATVPFYSAMTGGRMETAGVGPGYWFENLRNPVRFDTAIRALLDDGHRVFVESSAHPVLTMAIEETLEDVRVSDAVVAGTLRRGEGDTRRLLTSGAELHVRGVRVDWAGLLGGPPARPVDLPTYAFDRQRYWLEIPRAQADTPALDGRFWETVERADADGLAAELGLDAESAARVLPALADWRRRNDERSVIDGWRYRVTWRPAAAPSTGVVAGRWLLVTSADGGGEPLATALKSAGAEPLVLEVGESETRDVLAGRLRGLAGDEPLTGVVSLLGLTESVVLVQALTDVDFSGRLWLLTRGAVAVSESDGAPDPWAAAVWGLGRVVSLELPDLWGGLIDRPDDAPRTLDRIVALLAGGGGTEDQLAVRPSGVFASRLLPAPLAGREPKRRWTPSHGTALITGGTGGLGAHVARWLAREGCPHLVLVSRRGPDAPGASDLRDELVGLGARVTIAACDVADRDDLQRLLGDLEAAGDAPTSVMHTAGVGLLVPLADVTGDQFHEGLAAKALGAANLDALLPEEGLDAFVVFSSVAGVWGSGDHGAYAAGNAFADALALNRRARGLPATSIAWGIWDSADDAGGMAVDVVQEQLRWRGIAFMDPATAITALGQALDHDETFVAIADLDWERFVPVFTAARERPLLQDLPAVRRILQAADGARGETGADGGASLRERLLELPAEDRERTLLDLVCDHVASVLGYGPAQDVAADRAFRDLGFDSLTAVELRNRLGAATGLRLPTTLVFNHPTALALARYLGAELLPGASGGTGPEPRRTASPDPDPGPEPAADTGAIDAMGVADLVRIALNDN</sequence>
<evidence type="ECO:0000313" key="11">
    <source>
        <dbReference type="EMBL" id="RMI42830.1"/>
    </source>
</evidence>
<dbReference type="InterPro" id="IPR050091">
    <property type="entry name" value="PKS_NRPS_Biosynth_Enz"/>
</dbReference>
<dbReference type="SMART" id="SM00827">
    <property type="entry name" value="PKS_AT"/>
    <property type="match status" value="1"/>
</dbReference>
<dbReference type="Pfam" id="PF08990">
    <property type="entry name" value="Docking"/>
    <property type="match status" value="1"/>
</dbReference>
<dbReference type="GO" id="GO:0006633">
    <property type="term" value="P:fatty acid biosynthetic process"/>
    <property type="evidence" value="ECO:0007669"/>
    <property type="project" value="TreeGrafter"/>
</dbReference>
<dbReference type="CDD" id="cd00833">
    <property type="entry name" value="PKS"/>
    <property type="match status" value="1"/>
</dbReference>
<dbReference type="OrthoDB" id="4537517at2"/>
<keyword evidence="5" id="KW-0045">Antibiotic biosynthesis</keyword>
<dbReference type="InterPro" id="IPR014031">
    <property type="entry name" value="Ketoacyl_synth_C"/>
</dbReference>
<dbReference type="CDD" id="cd08952">
    <property type="entry name" value="KR_1_SDR_x"/>
    <property type="match status" value="1"/>
</dbReference>
<keyword evidence="12" id="KW-1185">Reference proteome</keyword>
<dbReference type="InterPro" id="IPR014043">
    <property type="entry name" value="Acyl_transferase_dom"/>
</dbReference>
<dbReference type="Gene3D" id="3.30.70.3290">
    <property type="match status" value="1"/>
</dbReference>
<dbReference type="PROSITE" id="PS00012">
    <property type="entry name" value="PHOSPHOPANTETHEINE"/>
    <property type="match status" value="1"/>
</dbReference>
<dbReference type="InterPro" id="IPR041618">
    <property type="entry name" value="PKS_DE"/>
</dbReference>
<evidence type="ECO:0000256" key="5">
    <source>
        <dbReference type="ARBA" id="ARBA00023194"/>
    </source>
</evidence>
<evidence type="ECO:0000313" key="12">
    <source>
        <dbReference type="Proteomes" id="UP000282674"/>
    </source>
</evidence>
<dbReference type="Gene3D" id="3.40.47.10">
    <property type="match status" value="1"/>
</dbReference>
<dbReference type="InterPro" id="IPR006162">
    <property type="entry name" value="Ppantetheine_attach_site"/>
</dbReference>
<dbReference type="Pfam" id="PF18369">
    <property type="entry name" value="PKS_DE"/>
    <property type="match status" value="1"/>
</dbReference>
<keyword evidence="3" id="KW-0597">Phosphoprotein</keyword>
<dbReference type="Gene3D" id="1.10.1200.10">
    <property type="entry name" value="ACP-like"/>
    <property type="match status" value="1"/>
</dbReference>